<proteinExistence type="predicted"/>
<protein>
    <submittedName>
        <fullName evidence="1">Uncharacterized protein</fullName>
    </submittedName>
</protein>
<comment type="caution">
    <text evidence="1">The sequence shown here is derived from an EMBL/GenBank/DDBJ whole genome shotgun (WGS) entry which is preliminary data.</text>
</comment>
<dbReference type="InterPro" id="IPR044999">
    <property type="entry name" value="CbbY-like"/>
</dbReference>
<dbReference type="PANTHER" id="PTHR42896:SF3">
    <property type="entry name" value="PROTEIN, PUTATIVE, EXPRESSED-RELATED"/>
    <property type="match status" value="1"/>
</dbReference>
<evidence type="ECO:0000313" key="1">
    <source>
        <dbReference type="EMBL" id="KAJ8444117.1"/>
    </source>
</evidence>
<dbReference type="GO" id="GO:0016787">
    <property type="term" value="F:hydrolase activity"/>
    <property type="evidence" value="ECO:0007669"/>
    <property type="project" value="InterPro"/>
</dbReference>
<gene>
    <name evidence="1" type="ORF">Cgig2_005798</name>
</gene>
<dbReference type="EMBL" id="JAKOGI010000106">
    <property type="protein sequence ID" value="KAJ8444117.1"/>
    <property type="molecule type" value="Genomic_DNA"/>
</dbReference>
<sequence length="275" mass="29730">MYVSLVDLLPFPFLLQSNNEPSVMCSIPLSLPLFLARKAFMLGLDLSSISRQRGIVEKLGDGRNSKLKVIGKKEVESSFYSQLVRGLEKSAGLDEELANEANKAAAAEKKRIAEEVASMLKLRVNINTGIAESVRDLVAALRAGAEIADVPICNCVLVAGSQHAVIAAEIIGMPCIFVRSRCDILSWSCIDDRFMDQRSMLIMYGIEMELCVLKLISTLFVIIRSVLDHVHVAAAAARLTSRAEFPSAVSVVDGFGNVGLTVSKLRSKLSTSSGA</sequence>
<organism evidence="1 2">
    <name type="scientific">Carnegiea gigantea</name>
    <dbReference type="NCBI Taxonomy" id="171969"/>
    <lineage>
        <taxon>Eukaryota</taxon>
        <taxon>Viridiplantae</taxon>
        <taxon>Streptophyta</taxon>
        <taxon>Embryophyta</taxon>
        <taxon>Tracheophyta</taxon>
        <taxon>Spermatophyta</taxon>
        <taxon>Magnoliopsida</taxon>
        <taxon>eudicotyledons</taxon>
        <taxon>Gunneridae</taxon>
        <taxon>Pentapetalae</taxon>
        <taxon>Caryophyllales</taxon>
        <taxon>Cactineae</taxon>
        <taxon>Cactaceae</taxon>
        <taxon>Cactoideae</taxon>
        <taxon>Echinocereeae</taxon>
        <taxon>Carnegiea</taxon>
    </lineage>
</organism>
<dbReference type="Proteomes" id="UP001153076">
    <property type="component" value="Unassembled WGS sequence"/>
</dbReference>
<evidence type="ECO:0000313" key="2">
    <source>
        <dbReference type="Proteomes" id="UP001153076"/>
    </source>
</evidence>
<keyword evidence="2" id="KW-1185">Reference proteome</keyword>
<reference evidence="1" key="1">
    <citation type="submission" date="2022-04" db="EMBL/GenBank/DDBJ databases">
        <title>Carnegiea gigantea Genome sequencing and assembly v2.</title>
        <authorList>
            <person name="Copetti D."/>
            <person name="Sanderson M.J."/>
            <person name="Burquez A."/>
            <person name="Wojciechowski M.F."/>
        </authorList>
    </citation>
    <scope>NUCLEOTIDE SEQUENCE</scope>
    <source>
        <strain evidence="1">SGP5-SGP5p</strain>
        <tissue evidence="1">Aerial part</tissue>
    </source>
</reference>
<accession>A0A9Q1QJ35</accession>
<dbReference type="OrthoDB" id="545219at2759"/>
<name>A0A9Q1QJ35_9CARY</name>
<dbReference type="PANTHER" id="PTHR42896">
    <property type="entry name" value="XYLULOSE-1,5-BISPHOSPHATE (XUBP) PHOSPHATASE"/>
    <property type="match status" value="1"/>
</dbReference>
<dbReference type="AlphaFoldDB" id="A0A9Q1QJ35"/>